<feature type="region of interest" description="Disordered" evidence="2">
    <location>
        <begin position="570"/>
        <end position="740"/>
    </location>
</feature>
<dbReference type="GO" id="GO:0003677">
    <property type="term" value="F:DNA binding"/>
    <property type="evidence" value="ECO:0007669"/>
    <property type="project" value="TreeGrafter"/>
</dbReference>
<feature type="compositionally biased region" description="Low complexity" evidence="2">
    <location>
        <begin position="648"/>
        <end position="659"/>
    </location>
</feature>
<dbReference type="EMBL" id="CP026243">
    <property type="protein sequence ID" value="AWO96180.1"/>
    <property type="molecule type" value="Genomic_DNA"/>
</dbReference>
<feature type="compositionally biased region" description="Polar residues" evidence="2">
    <location>
        <begin position="711"/>
        <end position="724"/>
    </location>
</feature>
<feature type="compositionally biased region" description="Polar residues" evidence="2">
    <location>
        <begin position="158"/>
        <end position="168"/>
    </location>
</feature>
<feature type="compositionally biased region" description="Basic residues" evidence="2">
    <location>
        <begin position="633"/>
        <end position="647"/>
    </location>
</feature>
<feature type="region of interest" description="Disordered" evidence="2">
    <location>
        <begin position="75"/>
        <end position="201"/>
    </location>
</feature>
<feature type="compositionally biased region" description="Basic and acidic residues" evidence="2">
    <location>
        <begin position="570"/>
        <end position="632"/>
    </location>
</feature>
<feature type="compositionally biased region" description="Basic and acidic residues" evidence="2">
    <location>
        <begin position="86"/>
        <end position="99"/>
    </location>
</feature>
<feature type="compositionally biased region" description="Polar residues" evidence="2">
    <location>
        <begin position="137"/>
        <end position="150"/>
    </location>
</feature>
<keyword evidence="3" id="KW-0675">Receptor</keyword>
<evidence type="ECO:0000256" key="1">
    <source>
        <dbReference type="ARBA" id="ARBA00006481"/>
    </source>
</evidence>
<keyword evidence="4" id="KW-1185">Reference proteome</keyword>
<dbReference type="GO" id="GO:0003712">
    <property type="term" value="F:transcription coregulator activity"/>
    <property type="evidence" value="ECO:0007669"/>
    <property type="project" value="TreeGrafter"/>
</dbReference>
<dbReference type="GO" id="GO:0045944">
    <property type="term" value="P:positive regulation of transcription by RNA polymerase II"/>
    <property type="evidence" value="ECO:0007669"/>
    <property type="project" value="TreeGrafter"/>
</dbReference>
<organism evidence="3 4">
    <name type="scientific">Scophthalmus maximus</name>
    <name type="common">Turbot</name>
    <name type="synonym">Psetta maxima</name>
    <dbReference type="NCBI Taxonomy" id="52904"/>
    <lineage>
        <taxon>Eukaryota</taxon>
        <taxon>Metazoa</taxon>
        <taxon>Chordata</taxon>
        <taxon>Craniata</taxon>
        <taxon>Vertebrata</taxon>
        <taxon>Euteleostomi</taxon>
        <taxon>Actinopterygii</taxon>
        <taxon>Neopterygii</taxon>
        <taxon>Teleostei</taxon>
        <taxon>Neoteleostei</taxon>
        <taxon>Acanthomorphata</taxon>
        <taxon>Carangaria</taxon>
        <taxon>Pleuronectiformes</taxon>
        <taxon>Pleuronectoidei</taxon>
        <taxon>Scophthalmidae</taxon>
        <taxon>Scophthalmus</taxon>
    </lineage>
</organism>
<feature type="region of interest" description="Disordered" evidence="2">
    <location>
        <begin position="781"/>
        <end position="826"/>
    </location>
</feature>
<proteinExistence type="inferred from homology"/>
<protein>
    <submittedName>
        <fullName evidence="3">Putative thyroid hormone receptor-associated protein 3-like</fullName>
    </submittedName>
</protein>
<dbReference type="AlphaFoldDB" id="A0A2U9AX28"/>
<dbReference type="PANTHER" id="PTHR15268:SF16">
    <property type="entry name" value="THYROID HORMONE RECEPTOR-ASSOCIATED PROTEIN 3"/>
    <property type="match status" value="1"/>
</dbReference>
<evidence type="ECO:0000256" key="2">
    <source>
        <dbReference type="SAM" id="MobiDB-lite"/>
    </source>
</evidence>
<feature type="region of interest" description="Disordered" evidence="2">
    <location>
        <begin position="395"/>
        <end position="420"/>
    </location>
</feature>
<feature type="compositionally biased region" description="Basic and acidic residues" evidence="2">
    <location>
        <begin position="309"/>
        <end position="320"/>
    </location>
</feature>
<name>A0A2U9AX28_SCOMX</name>
<reference evidence="3 4" key="1">
    <citation type="submission" date="2017-12" db="EMBL/GenBank/DDBJ databases">
        <title>Integrating genomic resources of turbot (Scophthalmus maximus) in depth evaluation of genetic and physical mapping variation across individuals.</title>
        <authorList>
            <person name="Martinez P."/>
        </authorList>
    </citation>
    <scope>NUCLEOTIDE SEQUENCE [LARGE SCALE GENOMIC DNA]</scope>
</reference>
<dbReference type="STRING" id="52904.ENSSMAP00000006024"/>
<dbReference type="Proteomes" id="UP000246464">
    <property type="component" value="Chromosome 1"/>
</dbReference>
<dbReference type="PANTHER" id="PTHR15268">
    <property type="entry name" value="THRAP3/BCLAF1"/>
    <property type="match status" value="1"/>
</dbReference>
<comment type="similarity">
    <text evidence="1">Belongs to the BCLAF1/THRAP3 family.</text>
</comment>
<feature type="compositionally biased region" description="Pro residues" evidence="2">
    <location>
        <begin position="406"/>
        <end position="415"/>
    </location>
</feature>
<feature type="compositionally biased region" description="Basic and acidic residues" evidence="2">
    <location>
        <begin position="808"/>
        <end position="826"/>
    </location>
</feature>
<evidence type="ECO:0000313" key="4">
    <source>
        <dbReference type="Proteomes" id="UP000246464"/>
    </source>
</evidence>
<sequence>MSRVGSSQSTGGGAALPLRRLPLSDVQIHKIGLKVSEPFEVPVEIPLHLALQKLLQVPVQEASLQKLSRDIMWDKPASLPANQNSKDGKEENSASKEAQKGAGGGGREPVELAGVSAGDVRESTGSGKTEGKWQGLTGCSSSPRRTSPLANSPVIVGQSGQNANQAGPSSKYKNDTSNGAPSWQMVCRSPSTKKPSHEGLNPMLPSFDFFSTEEYLDGDKTAISAAFRQFLEEQNKKATSAWENGKKADDVDVAQGKANGKASAINADSVSRKHKEDSEVSLSSFLKASPFLSGEEEEEMIVTPHQKSLHKDWHTGDESPKLNSKVSHSARGLFAECFGKWKSTTYSQVADSDLDAMADEIYLGRKHDKGAAFAAALAKRELAGKLDELSPDTSYKARKMAKSPSIPSPTPPPPRRNSDREMFMVRGDDSSLTSSRKQEAKVNVRMDFLGDSLISSSDILAEERQLSQDLVQSSKKDQEFRSIFQHVQAAPLHRSPSELFAQHIVTIVHHIKAQHFPSSGMTLNERFTMYQRRAAEKEMMKPRKSPEIHRRIDVSTSAFKKHSQLFEAMKSTEEGTYKDGGEKIKGDPMDLRLDIERRKKYSTHERDNNQSRGRDVGDSPNSSRERSVEKFSKCHRRSEKSKKKRSRSSSSSSSSSRTSQQDGDLPLNKCDPKDEGFNRARLGQGESPGPGRGRQLGGFQVQISGRGWNRGSCQGNGSHRNTINMAGHQKSEGWESEYTPKSKQYYLHDDRDREADCEWMDNRGRGRGGFSRGRARFIIRKATGGSSTSNPRWAQDKFQVNGEQGGAQEEKTEQDHKEGKIDGGNS</sequence>
<dbReference type="InterPro" id="IPR029199">
    <property type="entry name" value="THRAP3_BCLAF1"/>
</dbReference>
<dbReference type="Pfam" id="PF15440">
    <property type="entry name" value="THRAP3_BCLAF1"/>
    <property type="match status" value="1"/>
</dbReference>
<dbReference type="GO" id="GO:0016592">
    <property type="term" value="C:mediator complex"/>
    <property type="evidence" value="ECO:0007669"/>
    <property type="project" value="TreeGrafter"/>
</dbReference>
<feature type="compositionally biased region" description="Gly residues" evidence="2">
    <location>
        <begin position="686"/>
        <end position="696"/>
    </location>
</feature>
<gene>
    <name evidence="3" type="ORF">SMAX5B_002539</name>
</gene>
<feature type="region of interest" description="Disordered" evidence="2">
    <location>
        <begin position="305"/>
        <end position="324"/>
    </location>
</feature>
<feature type="region of interest" description="Disordered" evidence="2">
    <location>
        <begin position="254"/>
        <end position="279"/>
    </location>
</feature>
<accession>A0A2U9AX28</accession>
<evidence type="ECO:0000313" key="3">
    <source>
        <dbReference type="EMBL" id="AWO96180.1"/>
    </source>
</evidence>